<evidence type="ECO:0000259" key="3">
    <source>
        <dbReference type="SMART" id="SM01013"/>
    </source>
</evidence>
<name>F4S940_MELLP</name>
<dbReference type="PANTHER" id="PTHR45957">
    <property type="entry name" value="ANAPHASE-PROMOTING COMPLEX SUBUNIT 2"/>
    <property type="match status" value="1"/>
</dbReference>
<feature type="region of interest" description="Disordered" evidence="2">
    <location>
        <begin position="174"/>
        <end position="195"/>
    </location>
</feature>
<keyword evidence="5" id="KW-1185">Reference proteome</keyword>
<organism evidence="5">
    <name type="scientific">Melampsora larici-populina (strain 98AG31 / pathotype 3-4-7)</name>
    <name type="common">Poplar leaf rust fungus</name>
    <dbReference type="NCBI Taxonomy" id="747676"/>
    <lineage>
        <taxon>Eukaryota</taxon>
        <taxon>Fungi</taxon>
        <taxon>Dikarya</taxon>
        <taxon>Basidiomycota</taxon>
        <taxon>Pucciniomycotina</taxon>
        <taxon>Pucciniomycetes</taxon>
        <taxon>Pucciniales</taxon>
        <taxon>Melampsoraceae</taxon>
        <taxon>Melampsora</taxon>
    </lineage>
</organism>
<dbReference type="VEuPathDB" id="FungiDB:MELLADRAFT_95091"/>
<dbReference type="HOGENOM" id="CLU_007149_4_2_1"/>
<sequence>MLLWFRKDIGIWLYKIFESSLGHLEGQHSNTVAEAGGDQAIAIMRPAISRFEYHIYKSMSELRISELFDIIVEFPDSLPALEDLRLCLSKTDQRSLLVRTLQKSNRTRLLHPGADTQDIITQYISLMKAMRVLDPPGVLLSCVGHPVRTYLRSREDTIRCIVTSLVEPGHTLGDELDRSPCKDRPISGPDGPSFSIKEEVDYTSPNWTPDPVDAPIGYKNGLKEDAIESLVSIYETRDGFVKELQLLLSSRLLNVKGFDVSMELARVEILKSKFGEVRLQPCDIMLKDLADSKRVDTSVHELIAGVESHFANDLSVTGLLECPTFARYSISIRTTIASVIELFEEKETWTIGGLAERLNLTNDLSLVRNGLYFWSNHEVLKEIESGIWRLFENVESFNASAAGTSRHVIEEPSKPADNSQSKIEKMRVFSAFIVGMLTNLGGLPLERIFVTLNTVMPTFKGTTRDELSSLLEMMQREGTVIPMGDLWKIVK</sequence>
<dbReference type="PANTHER" id="PTHR45957:SF1">
    <property type="entry name" value="ANAPHASE-PROMOTING COMPLEX SUBUNIT 2"/>
    <property type="match status" value="1"/>
</dbReference>
<dbReference type="Pfam" id="PF25773">
    <property type="entry name" value="TPR_ANAPC2"/>
    <property type="match status" value="1"/>
</dbReference>
<dbReference type="AlphaFoldDB" id="F4S940"/>
<dbReference type="SMART" id="SM01013">
    <property type="entry name" value="APC2"/>
    <property type="match status" value="1"/>
</dbReference>
<dbReference type="GeneID" id="18937125"/>
<dbReference type="InterPro" id="IPR044554">
    <property type="entry name" value="ANAPC2"/>
</dbReference>
<gene>
    <name evidence="4" type="ORF">MELLADRAFT_95091</name>
</gene>
<evidence type="ECO:0000256" key="2">
    <source>
        <dbReference type="SAM" id="MobiDB-lite"/>
    </source>
</evidence>
<evidence type="ECO:0000313" key="4">
    <source>
        <dbReference type="EMBL" id="EGF98847.1"/>
    </source>
</evidence>
<dbReference type="GO" id="GO:0005680">
    <property type="term" value="C:anaphase-promoting complex"/>
    <property type="evidence" value="ECO:0007669"/>
    <property type="project" value="TreeGrafter"/>
</dbReference>
<dbReference type="eggNOG" id="KOG2165">
    <property type="taxonomic scope" value="Eukaryota"/>
</dbReference>
<dbReference type="STRING" id="747676.F4S940"/>
<dbReference type="KEGG" id="mlr:MELLADRAFT_95091"/>
<dbReference type="GO" id="GO:0070979">
    <property type="term" value="P:protein K11-linked ubiquitination"/>
    <property type="evidence" value="ECO:0007669"/>
    <property type="project" value="TreeGrafter"/>
</dbReference>
<feature type="compositionally biased region" description="Basic and acidic residues" evidence="2">
    <location>
        <begin position="174"/>
        <end position="185"/>
    </location>
</feature>
<dbReference type="Gene3D" id="1.20.1310.10">
    <property type="entry name" value="Cullin Repeats"/>
    <property type="match status" value="1"/>
</dbReference>
<dbReference type="InterPro" id="IPR036317">
    <property type="entry name" value="Cullin_homology_sf"/>
</dbReference>
<keyword evidence="1" id="KW-0833">Ubl conjugation pathway</keyword>
<dbReference type="InterPro" id="IPR014786">
    <property type="entry name" value="ANAPC2_C"/>
</dbReference>
<protein>
    <recommendedName>
        <fullName evidence="3">Anaphase-promoting complex subunit 2 C-terminal domain-containing protein</fullName>
    </recommendedName>
</protein>
<feature type="domain" description="Anaphase-promoting complex subunit 2 C-terminal" evidence="3">
    <location>
        <begin position="432"/>
        <end position="489"/>
    </location>
</feature>
<dbReference type="OrthoDB" id="5581181at2759"/>
<dbReference type="GO" id="GO:0007091">
    <property type="term" value="P:metaphase/anaphase transition of mitotic cell cycle"/>
    <property type="evidence" value="ECO:0007669"/>
    <property type="project" value="TreeGrafter"/>
</dbReference>
<dbReference type="InterPro" id="IPR057975">
    <property type="entry name" value="TPR_ANAPC2"/>
</dbReference>
<dbReference type="InterPro" id="IPR036388">
    <property type="entry name" value="WH-like_DNA-bd_sf"/>
</dbReference>
<dbReference type="SUPFAM" id="SSF46785">
    <property type="entry name" value="Winged helix' DNA-binding domain"/>
    <property type="match status" value="1"/>
</dbReference>
<dbReference type="RefSeq" id="XP_007417883.1">
    <property type="nucleotide sequence ID" value="XM_007417821.1"/>
</dbReference>
<proteinExistence type="predicted"/>
<dbReference type="Pfam" id="PF08672">
    <property type="entry name" value="ANAPC2"/>
    <property type="match status" value="1"/>
</dbReference>
<evidence type="ECO:0000256" key="1">
    <source>
        <dbReference type="ARBA" id="ARBA00022786"/>
    </source>
</evidence>
<dbReference type="InParanoid" id="F4S940"/>
<dbReference type="InterPro" id="IPR036390">
    <property type="entry name" value="WH_DNA-bd_sf"/>
</dbReference>
<dbReference type="EMBL" id="GL883168">
    <property type="protein sequence ID" value="EGF98847.1"/>
    <property type="molecule type" value="Genomic_DNA"/>
</dbReference>
<evidence type="ECO:0000313" key="5">
    <source>
        <dbReference type="Proteomes" id="UP000001072"/>
    </source>
</evidence>
<dbReference type="SUPFAM" id="SSF75632">
    <property type="entry name" value="Cullin homology domain"/>
    <property type="match status" value="1"/>
</dbReference>
<reference evidence="5" key="1">
    <citation type="journal article" date="2011" name="Proc. Natl. Acad. Sci. U.S.A.">
        <title>Obligate biotrophy features unraveled by the genomic analysis of rust fungi.</title>
        <authorList>
            <person name="Duplessis S."/>
            <person name="Cuomo C.A."/>
            <person name="Lin Y.-C."/>
            <person name="Aerts A."/>
            <person name="Tisserant E."/>
            <person name="Veneault-Fourrey C."/>
            <person name="Joly D.L."/>
            <person name="Hacquard S."/>
            <person name="Amselem J."/>
            <person name="Cantarel B.L."/>
            <person name="Chiu R."/>
            <person name="Coutinho P.M."/>
            <person name="Feau N."/>
            <person name="Field M."/>
            <person name="Frey P."/>
            <person name="Gelhaye E."/>
            <person name="Goldberg J."/>
            <person name="Grabherr M.G."/>
            <person name="Kodira C.D."/>
            <person name="Kohler A."/>
            <person name="Kuees U."/>
            <person name="Lindquist E.A."/>
            <person name="Lucas S.M."/>
            <person name="Mago R."/>
            <person name="Mauceli E."/>
            <person name="Morin E."/>
            <person name="Murat C."/>
            <person name="Pangilinan J.L."/>
            <person name="Park R."/>
            <person name="Pearson M."/>
            <person name="Quesneville H."/>
            <person name="Rouhier N."/>
            <person name="Sakthikumar S."/>
            <person name="Salamov A.A."/>
            <person name="Schmutz J."/>
            <person name="Selles B."/>
            <person name="Shapiro H."/>
            <person name="Tanguay P."/>
            <person name="Tuskan G.A."/>
            <person name="Henrissat B."/>
            <person name="Van de Peer Y."/>
            <person name="Rouze P."/>
            <person name="Ellis J.G."/>
            <person name="Dodds P.N."/>
            <person name="Schein J.E."/>
            <person name="Zhong S."/>
            <person name="Hamelin R.C."/>
            <person name="Grigoriev I.V."/>
            <person name="Szabo L.J."/>
            <person name="Martin F."/>
        </authorList>
    </citation>
    <scope>NUCLEOTIDE SEQUENCE [LARGE SCALE GENOMIC DNA]</scope>
    <source>
        <strain evidence="5">98AG31 / pathotype 3-4-7</strain>
    </source>
</reference>
<accession>F4S940</accession>
<dbReference type="FunCoup" id="F4S940">
    <property type="interactions" value="414"/>
</dbReference>
<dbReference type="Proteomes" id="UP000001072">
    <property type="component" value="Unassembled WGS sequence"/>
</dbReference>
<dbReference type="Gene3D" id="1.10.10.10">
    <property type="entry name" value="Winged helix-like DNA-binding domain superfamily/Winged helix DNA-binding domain"/>
    <property type="match status" value="1"/>
</dbReference>